<evidence type="ECO:0000313" key="1">
    <source>
        <dbReference type="EMBL" id="HGK63663.1"/>
    </source>
</evidence>
<name>A0A7V4E4C6_UNCW3</name>
<comment type="caution">
    <text evidence="1">The sequence shown here is derived from an EMBL/GenBank/DDBJ whole genome shotgun (WGS) entry which is preliminary data.</text>
</comment>
<protein>
    <submittedName>
        <fullName evidence="1">Uncharacterized protein</fullName>
    </submittedName>
</protein>
<organism evidence="1">
    <name type="scientific">candidate division WOR-3 bacterium</name>
    <dbReference type="NCBI Taxonomy" id="2052148"/>
    <lineage>
        <taxon>Bacteria</taxon>
        <taxon>Bacteria division WOR-3</taxon>
    </lineage>
</organism>
<accession>A0A7V4E4C6</accession>
<proteinExistence type="predicted"/>
<reference evidence="1" key="1">
    <citation type="journal article" date="2020" name="mSystems">
        <title>Genome- and Community-Level Interaction Insights into Carbon Utilization and Element Cycling Functions of Hydrothermarchaeota in Hydrothermal Sediment.</title>
        <authorList>
            <person name="Zhou Z."/>
            <person name="Liu Y."/>
            <person name="Xu W."/>
            <person name="Pan J."/>
            <person name="Luo Z.H."/>
            <person name="Li M."/>
        </authorList>
    </citation>
    <scope>NUCLEOTIDE SEQUENCE [LARGE SCALE GENOMIC DNA]</scope>
    <source>
        <strain evidence="1">SpSt-697</strain>
    </source>
</reference>
<dbReference type="AlphaFoldDB" id="A0A7V4E4C6"/>
<sequence length="70" mass="8355">MVFVGKERRILLGEINNKIFVCANTKELGWFIGNFLLYCLRNNLKSFYYAPKTYFKELFNVIYNLSNITF</sequence>
<gene>
    <name evidence="1" type="ORF">ENU74_03620</name>
</gene>
<dbReference type="EMBL" id="DTDR01000094">
    <property type="protein sequence ID" value="HGK63663.1"/>
    <property type="molecule type" value="Genomic_DNA"/>
</dbReference>